<name>A0A3G1A939_9CREN</name>
<dbReference type="GeneID" id="25407321"/>
<sequence length="125" mass="13628">MPEAVFTEKAPKPIGPYSQAIKSNGFIFVSGQIPLDPSTGEIVGDDIKTQTRRVLENIKAVLEAAGSSLEKVVYSVVFLKDLSHFQAFNEVYSEYFTKNKPARVTIQAANIPRGALIEISVIAEA</sequence>
<dbReference type="GeneID" id="16573525"/>
<dbReference type="Gene3D" id="3.30.1330.40">
    <property type="entry name" value="RutC-like"/>
    <property type="match status" value="1"/>
</dbReference>
<evidence type="ECO:0000256" key="1">
    <source>
        <dbReference type="ARBA" id="ARBA00010552"/>
    </source>
</evidence>
<dbReference type="AlphaFoldDB" id="A0A3G1A939"/>
<organism evidence="2 3">
    <name type="scientific">Thermofilum adornatum 1505</name>
    <dbReference type="NCBI Taxonomy" id="697581"/>
    <lineage>
        <taxon>Archaea</taxon>
        <taxon>Thermoproteota</taxon>
        <taxon>Thermoprotei</taxon>
        <taxon>Thermofilales</taxon>
        <taxon>Thermofilaceae</taxon>
        <taxon>Thermofilum</taxon>
    </lineage>
</organism>
<dbReference type="GO" id="GO:0005829">
    <property type="term" value="C:cytosol"/>
    <property type="evidence" value="ECO:0007669"/>
    <property type="project" value="TreeGrafter"/>
</dbReference>
<dbReference type="PANTHER" id="PTHR11803:SF39">
    <property type="entry name" value="2-IMINOBUTANOATE_2-IMINOPROPANOATE DEAMINASE"/>
    <property type="match status" value="1"/>
</dbReference>
<evidence type="ECO:0000313" key="2">
    <source>
        <dbReference type="EMBL" id="AJB42943.1"/>
    </source>
</evidence>
<dbReference type="Proteomes" id="UP000266720">
    <property type="component" value="Chromosome"/>
</dbReference>
<dbReference type="NCBIfam" id="TIGR00004">
    <property type="entry name" value="Rid family detoxifying hydrolase"/>
    <property type="match status" value="1"/>
</dbReference>
<comment type="similarity">
    <text evidence="1">Belongs to the RutC family.</text>
</comment>
<accession>A0A3G1A939</accession>
<dbReference type="InterPro" id="IPR006056">
    <property type="entry name" value="RidA"/>
</dbReference>
<proteinExistence type="inferred from homology"/>
<dbReference type="InterPro" id="IPR035959">
    <property type="entry name" value="RutC-like_sf"/>
</dbReference>
<dbReference type="GO" id="GO:0019239">
    <property type="term" value="F:deaminase activity"/>
    <property type="evidence" value="ECO:0007669"/>
    <property type="project" value="TreeGrafter"/>
</dbReference>
<dbReference type="EMBL" id="CP007493">
    <property type="protein sequence ID" value="AJB42943.1"/>
    <property type="molecule type" value="Genomic_DNA"/>
</dbReference>
<dbReference type="Pfam" id="PF01042">
    <property type="entry name" value="Ribonuc_L-PSP"/>
    <property type="match status" value="1"/>
</dbReference>
<reference evidence="3" key="1">
    <citation type="book" date="2010" name="EXTREMOPHILES" publisher="0:0-0">
        <title>Complete genome sequences of ten hyperthermophilic archaea reveal their metabolic capabilities and possible ecological roles.</title>
        <editorList>
            <person name="?"/>
        </editorList>
        <authorList>
            <person name="Ravin N.V."/>
            <person name="Mardanov A.V."/>
            <person name="Bonch-Osmolovskaya E.A."/>
            <person name="Skryabin K.G."/>
        </authorList>
    </citation>
    <scope>NUCLEOTIDE SEQUENCE [LARGE SCALE GENOMIC DNA]</scope>
    <source>
        <strain evidence="3">1505</strain>
    </source>
</reference>
<evidence type="ECO:0000313" key="3">
    <source>
        <dbReference type="Proteomes" id="UP000266720"/>
    </source>
</evidence>
<dbReference type="RefSeq" id="WP_020962538.1">
    <property type="nucleotide sequence ID" value="NZ_CP007493.1"/>
</dbReference>
<dbReference type="PANTHER" id="PTHR11803">
    <property type="entry name" value="2-IMINOBUTANOATE/2-IMINOPROPANOATE DEAMINASE RIDA"/>
    <property type="match status" value="1"/>
</dbReference>
<dbReference type="KEGG" id="tcb:TCARB_1907"/>
<protein>
    <submittedName>
        <fullName evidence="2">Endoribonuclease L-PSP</fullName>
    </submittedName>
</protein>
<dbReference type="FunFam" id="3.30.1330.40:FF:000001">
    <property type="entry name" value="L-PSP family endoribonuclease"/>
    <property type="match status" value="1"/>
</dbReference>
<dbReference type="InterPro" id="IPR006175">
    <property type="entry name" value="YjgF/YER057c/UK114"/>
</dbReference>
<gene>
    <name evidence="2" type="ORF">TCARB_1907</name>
</gene>
<dbReference type="STRING" id="697581.TCARB_1907"/>
<dbReference type="SUPFAM" id="SSF55298">
    <property type="entry name" value="YjgF-like"/>
    <property type="match status" value="1"/>
</dbReference>
<dbReference type="CDD" id="cd00448">
    <property type="entry name" value="YjgF_YER057c_UK114_family"/>
    <property type="match status" value="1"/>
</dbReference>